<evidence type="ECO:0000313" key="2">
    <source>
        <dbReference type="EMBL" id="MQL93075.1"/>
    </source>
</evidence>
<dbReference type="Proteomes" id="UP000652761">
    <property type="component" value="Unassembled WGS sequence"/>
</dbReference>
<organism evidence="2 3">
    <name type="scientific">Colocasia esculenta</name>
    <name type="common">Wild taro</name>
    <name type="synonym">Arum esculentum</name>
    <dbReference type="NCBI Taxonomy" id="4460"/>
    <lineage>
        <taxon>Eukaryota</taxon>
        <taxon>Viridiplantae</taxon>
        <taxon>Streptophyta</taxon>
        <taxon>Embryophyta</taxon>
        <taxon>Tracheophyta</taxon>
        <taxon>Spermatophyta</taxon>
        <taxon>Magnoliopsida</taxon>
        <taxon>Liliopsida</taxon>
        <taxon>Araceae</taxon>
        <taxon>Aroideae</taxon>
        <taxon>Colocasieae</taxon>
        <taxon>Colocasia</taxon>
    </lineage>
</organism>
<dbReference type="AlphaFoldDB" id="A0A843VAY3"/>
<feature type="region of interest" description="Disordered" evidence="1">
    <location>
        <begin position="148"/>
        <end position="172"/>
    </location>
</feature>
<evidence type="ECO:0000313" key="3">
    <source>
        <dbReference type="Proteomes" id="UP000652761"/>
    </source>
</evidence>
<proteinExistence type="predicted"/>
<accession>A0A843VAY3</accession>
<feature type="compositionally biased region" description="Basic and acidic residues" evidence="1">
    <location>
        <begin position="161"/>
        <end position="172"/>
    </location>
</feature>
<keyword evidence="3" id="KW-1185">Reference proteome</keyword>
<evidence type="ECO:0000256" key="1">
    <source>
        <dbReference type="SAM" id="MobiDB-lite"/>
    </source>
</evidence>
<comment type="caution">
    <text evidence="2">The sequence shown here is derived from an EMBL/GenBank/DDBJ whole genome shotgun (WGS) entry which is preliminary data.</text>
</comment>
<name>A0A843VAY3_COLES</name>
<sequence length="172" mass="19689">MQNCIHLLQNAQFEFSVMFQRPALSQKLSTYLMTRHDLSSSRISFFKMIQQLEPDKHKGASFEVDIERGMLRRRAKGLKEFFYIAGGNWVQKDTSIQQSPMNISNHAVGREGTRRMNSRVLRNWPFKNPYRSGSTCSLVCGHVCSTSGGSTMSSSSNWRLSHQDMNMEEKAS</sequence>
<protein>
    <submittedName>
        <fullName evidence="2">Uncharacterized protein</fullName>
    </submittedName>
</protein>
<gene>
    <name evidence="2" type="ORF">Taro_025717</name>
</gene>
<reference evidence="2" key="1">
    <citation type="submission" date="2017-07" db="EMBL/GenBank/DDBJ databases">
        <title>Taro Niue Genome Assembly and Annotation.</title>
        <authorList>
            <person name="Atibalentja N."/>
            <person name="Keating K."/>
            <person name="Fields C.J."/>
        </authorList>
    </citation>
    <scope>NUCLEOTIDE SEQUENCE</scope>
    <source>
        <strain evidence="2">Niue_2</strain>
        <tissue evidence="2">Leaf</tissue>
    </source>
</reference>
<dbReference type="EMBL" id="NMUH01001515">
    <property type="protein sequence ID" value="MQL93075.1"/>
    <property type="molecule type" value="Genomic_DNA"/>
</dbReference>